<proteinExistence type="inferred from homology"/>
<comment type="cofactor">
    <cofactor evidence="1">
        <name>Mg(2+)</name>
        <dbReference type="ChEBI" id="CHEBI:18420"/>
    </cofactor>
</comment>
<comment type="similarity">
    <text evidence="2">Belongs to the HAD-like hydrolase superfamily. CbbY/CbbZ/Gph/YieH family.</text>
</comment>
<dbReference type="SFLD" id="SFLDG01129">
    <property type="entry name" value="C1.5:_HAD__Beta-PGM__Phosphata"/>
    <property type="match status" value="1"/>
</dbReference>
<evidence type="ECO:0000256" key="2">
    <source>
        <dbReference type="ARBA" id="ARBA00006171"/>
    </source>
</evidence>
<dbReference type="SUPFAM" id="SSF56784">
    <property type="entry name" value="HAD-like"/>
    <property type="match status" value="1"/>
</dbReference>
<dbReference type="PANTHER" id="PTHR46193">
    <property type="entry name" value="6-PHOSPHOGLUCONATE PHOSPHATASE"/>
    <property type="match status" value="1"/>
</dbReference>
<dbReference type="InterPro" id="IPR036412">
    <property type="entry name" value="HAD-like_sf"/>
</dbReference>
<dbReference type="GO" id="GO:0003824">
    <property type="term" value="F:catalytic activity"/>
    <property type="evidence" value="ECO:0007669"/>
    <property type="project" value="UniProtKB-ARBA"/>
</dbReference>
<evidence type="ECO:0000256" key="4">
    <source>
        <dbReference type="ARBA" id="ARBA00022842"/>
    </source>
</evidence>
<dbReference type="CDD" id="cd07505">
    <property type="entry name" value="HAD_BPGM-like"/>
    <property type="match status" value="1"/>
</dbReference>
<name>A0AAU7CKM7_9BACT</name>
<dbReference type="AlphaFoldDB" id="A0AAU7CKM7"/>
<evidence type="ECO:0000256" key="3">
    <source>
        <dbReference type="ARBA" id="ARBA00022723"/>
    </source>
</evidence>
<dbReference type="SFLD" id="SFLDS00003">
    <property type="entry name" value="Haloacid_Dehalogenase"/>
    <property type="match status" value="1"/>
</dbReference>
<dbReference type="PANTHER" id="PTHR46193:SF21">
    <property type="entry name" value="SLL1138 PROTEIN"/>
    <property type="match status" value="1"/>
</dbReference>
<evidence type="ECO:0000313" key="5">
    <source>
        <dbReference type="EMBL" id="XBH06067.1"/>
    </source>
</evidence>
<reference evidence="5" key="1">
    <citation type="submission" date="2024-05" db="EMBL/GenBank/DDBJ databases">
        <title>Planctomycetes of the genus Singulisphaera possess chitinolytic capabilities.</title>
        <authorList>
            <person name="Ivanova A."/>
        </authorList>
    </citation>
    <scope>NUCLEOTIDE SEQUENCE</scope>
    <source>
        <strain evidence="5">Ch08T</strain>
    </source>
</reference>
<dbReference type="InterPro" id="IPR006439">
    <property type="entry name" value="HAD-SF_hydro_IA"/>
</dbReference>
<keyword evidence="4" id="KW-0460">Magnesium</keyword>
<dbReference type="InterPro" id="IPR051600">
    <property type="entry name" value="Beta-PGM-like"/>
</dbReference>
<accession>A0AAU7CKM7</accession>
<dbReference type="InterPro" id="IPR023214">
    <property type="entry name" value="HAD_sf"/>
</dbReference>
<evidence type="ECO:0000256" key="1">
    <source>
        <dbReference type="ARBA" id="ARBA00001946"/>
    </source>
</evidence>
<dbReference type="InterPro" id="IPR023198">
    <property type="entry name" value="PGP-like_dom2"/>
</dbReference>
<dbReference type="EMBL" id="CP155447">
    <property type="protein sequence ID" value="XBH06067.1"/>
    <property type="molecule type" value="Genomic_DNA"/>
</dbReference>
<dbReference type="Pfam" id="PF00702">
    <property type="entry name" value="Hydrolase"/>
    <property type="match status" value="1"/>
</dbReference>
<dbReference type="NCBIfam" id="TIGR01509">
    <property type="entry name" value="HAD-SF-IA-v3"/>
    <property type="match status" value="1"/>
</dbReference>
<dbReference type="GO" id="GO:0046872">
    <property type="term" value="F:metal ion binding"/>
    <property type="evidence" value="ECO:0007669"/>
    <property type="project" value="UniProtKB-KW"/>
</dbReference>
<gene>
    <name evidence="5" type="ORF">V5E97_08530</name>
</gene>
<protein>
    <submittedName>
        <fullName evidence="5">HAD family phosphatase</fullName>
    </submittedName>
</protein>
<dbReference type="Gene3D" id="1.10.150.240">
    <property type="entry name" value="Putative phosphatase, domain 2"/>
    <property type="match status" value="1"/>
</dbReference>
<organism evidence="5">
    <name type="scientific">Singulisphaera sp. Ch08</name>
    <dbReference type="NCBI Taxonomy" id="3120278"/>
    <lineage>
        <taxon>Bacteria</taxon>
        <taxon>Pseudomonadati</taxon>
        <taxon>Planctomycetota</taxon>
        <taxon>Planctomycetia</taxon>
        <taxon>Isosphaerales</taxon>
        <taxon>Isosphaeraceae</taxon>
        <taxon>Singulisphaera</taxon>
    </lineage>
</organism>
<keyword evidence="3" id="KW-0479">Metal-binding</keyword>
<sequence length="238" mass="25318">MIRAVIFDFNGVLVDDEHLHFDMFREVLAAEGVTITDRDYHERYLGLDDRGCFEAALIDGGQAADQDRLDGLIARKAVRYAEEAGTGLRFFPGAADCLAALAGRWPLAINSGALRPEIEFALGLIGSRERVGSIVSAEDTSRCKPDPQGYLLALAALRDDPGAGVPDLDPAECLVIEDSLAGIASAKGAGMFAVGVSNTYRADELEGAGADAVLPGVDHLTPGWIETQFVRNSGGRTR</sequence>
<dbReference type="RefSeq" id="WP_406698918.1">
    <property type="nucleotide sequence ID" value="NZ_CP155447.1"/>
</dbReference>
<dbReference type="Gene3D" id="3.40.50.1000">
    <property type="entry name" value="HAD superfamily/HAD-like"/>
    <property type="match status" value="1"/>
</dbReference>